<dbReference type="PANTHER" id="PTHR33606:SF3">
    <property type="entry name" value="PROTEIN YCII"/>
    <property type="match status" value="1"/>
</dbReference>
<dbReference type="EMBL" id="BMKF01000002">
    <property type="protein sequence ID" value="GGB73361.1"/>
    <property type="molecule type" value="Genomic_DNA"/>
</dbReference>
<dbReference type="InterPro" id="IPR005545">
    <property type="entry name" value="YCII"/>
</dbReference>
<dbReference type="PANTHER" id="PTHR33606">
    <property type="entry name" value="PROTEIN YCII"/>
    <property type="match status" value="1"/>
</dbReference>
<keyword evidence="4" id="KW-1185">Reference proteome</keyword>
<dbReference type="Gene3D" id="3.30.70.1060">
    <property type="entry name" value="Dimeric alpha+beta barrel"/>
    <property type="match status" value="1"/>
</dbReference>
<evidence type="ECO:0000259" key="2">
    <source>
        <dbReference type="Pfam" id="PF03795"/>
    </source>
</evidence>
<proteinExistence type="inferred from homology"/>
<dbReference type="SUPFAM" id="SSF54909">
    <property type="entry name" value="Dimeric alpha+beta barrel"/>
    <property type="match status" value="1"/>
</dbReference>
<dbReference type="Pfam" id="PF03795">
    <property type="entry name" value="YCII"/>
    <property type="match status" value="1"/>
</dbReference>
<accession>A0ABQ1JNA4</accession>
<dbReference type="InterPro" id="IPR051807">
    <property type="entry name" value="Sec-metab_biosynth-assoc"/>
</dbReference>
<comment type="similarity">
    <text evidence="1">Belongs to the YciI family.</text>
</comment>
<feature type="domain" description="YCII-related" evidence="2">
    <location>
        <begin position="4"/>
        <end position="89"/>
    </location>
</feature>
<evidence type="ECO:0000313" key="3">
    <source>
        <dbReference type="EMBL" id="GGB73361.1"/>
    </source>
</evidence>
<dbReference type="RefSeq" id="WP_084392022.1">
    <property type="nucleotide sequence ID" value="NZ_BMKF01000002.1"/>
</dbReference>
<organism evidence="3 4">
    <name type="scientific">Henriciella pelagia</name>
    <dbReference type="NCBI Taxonomy" id="1977912"/>
    <lineage>
        <taxon>Bacteria</taxon>
        <taxon>Pseudomonadati</taxon>
        <taxon>Pseudomonadota</taxon>
        <taxon>Alphaproteobacteria</taxon>
        <taxon>Hyphomonadales</taxon>
        <taxon>Hyphomonadaceae</taxon>
        <taxon>Henriciella</taxon>
    </lineage>
</organism>
<evidence type="ECO:0000313" key="4">
    <source>
        <dbReference type="Proteomes" id="UP000628854"/>
    </source>
</evidence>
<comment type="caution">
    <text evidence="3">The sequence shown here is derived from an EMBL/GenBank/DDBJ whole genome shotgun (WGS) entry which is preliminary data.</text>
</comment>
<dbReference type="Proteomes" id="UP000628854">
    <property type="component" value="Unassembled WGS sequence"/>
</dbReference>
<evidence type="ECO:0000256" key="1">
    <source>
        <dbReference type="ARBA" id="ARBA00007689"/>
    </source>
</evidence>
<reference evidence="4" key="1">
    <citation type="journal article" date="2019" name="Int. J. Syst. Evol. Microbiol.">
        <title>The Global Catalogue of Microorganisms (GCM) 10K type strain sequencing project: providing services to taxonomists for standard genome sequencing and annotation.</title>
        <authorList>
            <consortium name="The Broad Institute Genomics Platform"/>
            <consortium name="The Broad Institute Genome Sequencing Center for Infectious Disease"/>
            <person name="Wu L."/>
            <person name="Ma J."/>
        </authorList>
    </citation>
    <scope>NUCLEOTIDE SEQUENCE [LARGE SCALE GENOMIC DNA]</scope>
    <source>
        <strain evidence="4">CGMCC 1.15928</strain>
    </source>
</reference>
<protein>
    <recommendedName>
        <fullName evidence="2">YCII-related domain-containing protein</fullName>
    </recommendedName>
</protein>
<name>A0ABQ1JNA4_9PROT</name>
<dbReference type="InterPro" id="IPR011008">
    <property type="entry name" value="Dimeric_a/b-barrel"/>
</dbReference>
<gene>
    <name evidence="3" type="ORF">GCM10011503_22550</name>
</gene>
<sequence length="96" mass="10791">MPQFLINARDKAGALELCMANRPQHLKWAKSRAGRILMARPVFADDDESFAGSTFGAEFDMLEDAKAWTADDPYAKARLFDAVEIRPFKWLLGDGK</sequence>